<dbReference type="InterPro" id="IPR008969">
    <property type="entry name" value="CarboxyPept-like_regulatory"/>
</dbReference>
<dbReference type="Pfam" id="PF09479">
    <property type="entry name" value="Flg_new"/>
    <property type="match status" value="1"/>
</dbReference>
<evidence type="ECO:0000256" key="1">
    <source>
        <dbReference type="ARBA" id="ARBA00004196"/>
    </source>
</evidence>
<evidence type="ECO:0000259" key="4">
    <source>
        <dbReference type="PROSITE" id="PS51272"/>
    </source>
</evidence>
<dbReference type="Proteomes" id="UP000463883">
    <property type="component" value="Chromosome"/>
</dbReference>
<evidence type="ECO:0000256" key="3">
    <source>
        <dbReference type="SAM" id="MobiDB-lite"/>
    </source>
</evidence>
<evidence type="ECO:0000313" key="5">
    <source>
        <dbReference type="EMBL" id="QHI72929.1"/>
    </source>
</evidence>
<dbReference type="PANTHER" id="PTHR43308">
    <property type="entry name" value="OUTER MEMBRANE PROTEIN ALPHA-RELATED"/>
    <property type="match status" value="1"/>
</dbReference>
<feature type="compositionally biased region" description="Low complexity" evidence="3">
    <location>
        <begin position="314"/>
        <end position="334"/>
    </location>
</feature>
<dbReference type="Gene3D" id="2.60.40.4270">
    <property type="entry name" value="Listeria-Bacteroides repeat domain"/>
    <property type="match status" value="1"/>
</dbReference>
<comment type="subcellular location">
    <subcellularLocation>
        <location evidence="1">Cell envelope</location>
    </subcellularLocation>
</comment>
<protein>
    <recommendedName>
        <fullName evidence="4">SLH domain-containing protein</fullName>
    </recommendedName>
</protein>
<dbReference type="PROSITE" id="PS51272">
    <property type="entry name" value="SLH"/>
    <property type="match status" value="3"/>
</dbReference>
<proteinExistence type="predicted"/>
<dbReference type="EMBL" id="CP047591">
    <property type="protein sequence ID" value="QHI72929.1"/>
    <property type="molecule type" value="Genomic_DNA"/>
</dbReference>
<dbReference type="Pfam" id="PF00395">
    <property type="entry name" value="SLH"/>
    <property type="match status" value="3"/>
</dbReference>
<name>A0A6P1ME12_9FIRM</name>
<dbReference type="PANTHER" id="PTHR43308:SF5">
    <property type="entry name" value="S-LAYER PROTEIN _ PEPTIDOGLYCAN ENDO-BETA-N-ACETYLGLUCOSAMINIDASE"/>
    <property type="match status" value="1"/>
</dbReference>
<accession>A0A6P1ME12</accession>
<feature type="domain" description="SLH" evidence="4">
    <location>
        <begin position="444"/>
        <end position="507"/>
    </location>
</feature>
<gene>
    <name evidence="5" type="ORF">Ami3637_11405</name>
</gene>
<dbReference type="Gene3D" id="2.60.40.10">
    <property type="entry name" value="Immunoglobulins"/>
    <property type="match status" value="1"/>
</dbReference>
<dbReference type="InterPro" id="IPR051465">
    <property type="entry name" value="Cell_Envelope_Struct_Comp"/>
</dbReference>
<dbReference type="InterPro" id="IPR042229">
    <property type="entry name" value="Listeria/Bacterioides_rpt_sf"/>
</dbReference>
<reference evidence="5 6" key="1">
    <citation type="submission" date="2020-01" db="EMBL/GenBank/DDBJ databases">
        <title>Genomic analysis of Aminipila sp. CBA3637.</title>
        <authorList>
            <person name="Kim Y.B."/>
            <person name="Roh S.W."/>
        </authorList>
    </citation>
    <scope>NUCLEOTIDE SEQUENCE [LARGE SCALE GENOMIC DNA]</scope>
    <source>
        <strain evidence="5 6">CBA3637</strain>
    </source>
</reference>
<dbReference type="InterPro" id="IPR013378">
    <property type="entry name" value="InlB-like_B-rpt"/>
</dbReference>
<dbReference type="InterPro" id="IPR013783">
    <property type="entry name" value="Ig-like_fold"/>
</dbReference>
<dbReference type="GO" id="GO:0030313">
    <property type="term" value="C:cell envelope"/>
    <property type="evidence" value="ECO:0007669"/>
    <property type="project" value="UniProtKB-SubCell"/>
</dbReference>
<organism evidence="5 6">
    <name type="scientific">Aminipila terrae</name>
    <dbReference type="NCBI Taxonomy" id="2697030"/>
    <lineage>
        <taxon>Bacteria</taxon>
        <taxon>Bacillati</taxon>
        <taxon>Bacillota</taxon>
        <taxon>Clostridia</taxon>
        <taxon>Peptostreptococcales</taxon>
        <taxon>Anaerovoracaceae</taxon>
        <taxon>Aminipila</taxon>
    </lineage>
</organism>
<dbReference type="SUPFAM" id="SSF49464">
    <property type="entry name" value="Carboxypeptidase regulatory domain-like"/>
    <property type="match status" value="1"/>
</dbReference>
<keyword evidence="6" id="KW-1185">Reference proteome</keyword>
<dbReference type="InterPro" id="IPR001119">
    <property type="entry name" value="SLH_dom"/>
</dbReference>
<feature type="domain" description="SLH" evidence="4">
    <location>
        <begin position="510"/>
        <end position="568"/>
    </location>
</feature>
<evidence type="ECO:0000256" key="2">
    <source>
        <dbReference type="ARBA" id="ARBA00022737"/>
    </source>
</evidence>
<evidence type="ECO:0000313" key="6">
    <source>
        <dbReference type="Proteomes" id="UP000463883"/>
    </source>
</evidence>
<feature type="domain" description="SLH" evidence="4">
    <location>
        <begin position="380"/>
        <end position="443"/>
    </location>
</feature>
<dbReference type="AlphaFoldDB" id="A0A6P1ME12"/>
<feature type="region of interest" description="Disordered" evidence="3">
    <location>
        <begin position="314"/>
        <end position="335"/>
    </location>
</feature>
<keyword evidence="2" id="KW-0677">Repeat</keyword>
<dbReference type="Pfam" id="PF13620">
    <property type="entry name" value="CarboxypepD_reg"/>
    <property type="match status" value="1"/>
</dbReference>
<sequence length="568" mass="60854">MTISNITAGRILTRPSNPGWGSYQFVGWYKESFCVNLWNFDSDTVAANTTLYAKWVASTYSVSGKVVDDQASPAPIDGASVKVMQGNIEFGSVTTDSNGNFSVGGISNGIYNLVVTKGEQKITECITVNGSNVIYNENIIFPSGSKNAKLDVIGADTPNVVVDHLNAIFTPADNEAIASGSAVEIKLTVQKNENSASKVTVEAAMSSGGYSKGTILDVDIIKTITYSNGAAAESVVTAINTPIKLIIPLPTELQGKTDYVLYRAHDYGSGVVADAITTTANGNGESIQISSDKTYMTAYLKYFSTYAIAYTSSNNSDSGSSSHSKSGSASSTSKPEVITNTGLPYYVDDKGNKIFIGFAKDVNGKVKYIAPTGKTVLFADNDKSFTDISSHWAKGDINFVTERELFLGTSNKVFSPDKGMTRAMFATVLGRLYERSYGAVAVTSRSSFSDVESTSYYSGYVEWAAENNIISGLGNGKYEPNRQITREEMAAMLYRFAGFMDSSSKSSGLQLSYMDSAAISKWAADAAAYCEQTGIITGREGRKFAPKGTATRAEVAAILERFIENTIK</sequence>
<dbReference type="KEGG" id="amic:Ami3637_11405"/>
<dbReference type="RefSeq" id="WP_162362696.1">
    <property type="nucleotide sequence ID" value="NZ_CP047591.1"/>
</dbReference>